<gene>
    <name evidence="1" type="ORF">SAMN04488007_2048</name>
</gene>
<sequence length="415" mass="48934">MKYYFSITILLVFISCTTKTEINTNVTSKQLAKNKLLAVQKTEKTDSRKGIFSNHEYSSSYSYNYQFTINDNEVIWQDKGSAVPKNILFSEDTVYINYVEKKSVPYQQAANDTIARYKDSIVTKYDQFIDNRYFFKWFGEFSWQSITLEKYNKKILNGTEYSIPNDDDLKYLKNQKKGFVNYEVLKDSVMYHDTYRSGTTYYLKKEVELFNVKGADPKTLVELSKKYAKDSLNIFYRGHKISKRDVSTFRVINHEQRLFTADKNGVYQKNKLIPGSHGPSFKFINFQLAEDKNQMYHVAGNYSTILKGVDSKTAKVLDCNTCKDRYIIDKKHVYYEGNLIRDANANSFQVIEYEYSKDNKHIFYRNRIIKNADYDSFQILEEPKDIERVTFVMEDKNYEYGNSSHNLELIIRKKE</sequence>
<dbReference type="AlphaFoldDB" id="A0A1M6NGV0"/>
<dbReference type="EMBL" id="FQZX01000001">
    <property type="protein sequence ID" value="SHJ94852.1"/>
    <property type="molecule type" value="Genomic_DNA"/>
</dbReference>
<dbReference type="InterPro" id="IPR027375">
    <property type="entry name" value="DKNYY"/>
</dbReference>
<keyword evidence="2" id="KW-1185">Reference proteome</keyword>
<dbReference type="RefSeq" id="WP_073243592.1">
    <property type="nucleotide sequence ID" value="NZ_CANLFZ010000001.1"/>
</dbReference>
<name>A0A1M6NGV0_9FLAO</name>
<organism evidence="1 2">
    <name type="scientific">Maribacter aquivivus</name>
    <dbReference type="NCBI Taxonomy" id="228958"/>
    <lineage>
        <taxon>Bacteria</taxon>
        <taxon>Pseudomonadati</taxon>
        <taxon>Bacteroidota</taxon>
        <taxon>Flavobacteriia</taxon>
        <taxon>Flavobacteriales</taxon>
        <taxon>Flavobacteriaceae</taxon>
        <taxon>Maribacter</taxon>
    </lineage>
</organism>
<accession>A0A1M6NGV0</accession>
<dbReference type="OrthoDB" id="1161323at2"/>
<dbReference type="PROSITE" id="PS51257">
    <property type="entry name" value="PROKAR_LIPOPROTEIN"/>
    <property type="match status" value="1"/>
</dbReference>
<reference evidence="2" key="1">
    <citation type="submission" date="2016-11" db="EMBL/GenBank/DDBJ databases">
        <authorList>
            <person name="Varghese N."/>
            <person name="Submissions S."/>
        </authorList>
    </citation>
    <scope>NUCLEOTIDE SEQUENCE [LARGE SCALE GENOMIC DNA]</scope>
    <source>
        <strain evidence="2">DSM 16478</strain>
    </source>
</reference>
<evidence type="ECO:0000313" key="1">
    <source>
        <dbReference type="EMBL" id="SHJ94852.1"/>
    </source>
</evidence>
<dbReference type="Proteomes" id="UP000184314">
    <property type="component" value="Unassembled WGS sequence"/>
</dbReference>
<evidence type="ECO:0000313" key="2">
    <source>
        <dbReference type="Proteomes" id="UP000184314"/>
    </source>
</evidence>
<proteinExistence type="predicted"/>
<protein>
    <submittedName>
        <fullName evidence="1">DKNYY family protein</fullName>
    </submittedName>
</protein>
<dbReference type="STRING" id="228958.SAMN04488007_2048"/>
<dbReference type="Pfam" id="PF13644">
    <property type="entry name" value="DKNYY"/>
    <property type="match status" value="1"/>
</dbReference>